<proteinExistence type="predicted"/>
<gene>
    <name evidence="1" type="ORF">KC980_03500</name>
</gene>
<comment type="caution">
    <text evidence="1">The sequence shown here is derived from an EMBL/GenBank/DDBJ whole genome shotgun (WGS) entry which is preliminary data.</text>
</comment>
<dbReference type="Proteomes" id="UP000740557">
    <property type="component" value="Unassembled WGS sequence"/>
</dbReference>
<dbReference type="AlphaFoldDB" id="A0A955J240"/>
<reference evidence="1" key="1">
    <citation type="submission" date="2020-04" db="EMBL/GenBank/DDBJ databases">
        <authorList>
            <person name="Zhang T."/>
        </authorList>
    </citation>
    <scope>NUCLEOTIDE SEQUENCE</scope>
    <source>
        <strain evidence="1">HKST-UBA79</strain>
    </source>
</reference>
<accession>A0A955J240</accession>
<protein>
    <submittedName>
        <fullName evidence="1">Uncharacterized protein</fullName>
    </submittedName>
</protein>
<reference evidence="1" key="2">
    <citation type="journal article" date="2021" name="Microbiome">
        <title>Successional dynamics and alternative stable states in a saline activated sludge microbial community over 9 years.</title>
        <authorList>
            <person name="Wang Y."/>
            <person name="Ye J."/>
            <person name="Ju F."/>
            <person name="Liu L."/>
            <person name="Boyd J.A."/>
            <person name="Deng Y."/>
            <person name="Parks D.H."/>
            <person name="Jiang X."/>
            <person name="Yin X."/>
            <person name="Woodcroft B.J."/>
            <person name="Tyson G.W."/>
            <person name="Hugenholtz P."/>
            <person name="Polz M.F."/>
            <person name="Zhang T."/>
        </authorList>
    </citation>
    <scope>NUCLEOTIDE SEQUENCE</scope>
    <source>
        <strain evidence="1">HKST-UBA79</strain>
    </source>
</reference>
<name>A0A955J240_UNCKA</name>
<organism evidence="1 2">
    <name type="scientific">candidate division WWE3 bacterium</name>
    <dbReference type="NCBI Taxonomy" id="2053526"/>
    <lineage>
        <taxon>Bacteria</taxon>
        <taxon>Katanobacteria</taxon>
    </lineage>
</organism>
<sequence>MKLQSQNLENLKIAYTKFLAHVYTSDVVLCGGVVMRHYIENAGLEYPNESHHDIDILLSNPASLYPSVKEDFVIRHYHLNNEMHRDEFYFNLYCPETKIVLDIFDAKPFPPIIQETVMFDMPVKIRSIEDQFATRVIELARVLQDTKIRKSWYDVVLVFSQLIDFTQANFYYTDIINSSWFKKYAPELQEHPNIEKMWKSICKKIENMPELLQEDSGATKKEPKATYECKECVVHKEFPITAA</sequence>
<dbReference type="EMBL" id="JAGQNX010000106">
    <property type="protein sequence ID" value="MCA9308553.1"/>
    <property type="molecule type" value="Genomic_DNA"/>
</dbReference>
<evidence type="ECO:0000313" key="1">
    <source>
        <dbReference type="EMBL" id="MCA9308553.1"/>
    </source>
</evidence>
<evidence type="ECO:0000313" key="2">
    <source>
        <dbReference type="Proteomes" id="UP000740557"/>
    </source>
</evidence>